<gene>
    <name evidence="1" type="ORF">EDI_205670</name>
</gene>
<dbReference type="InterPro" id="IPR023214">
    <property type="entry name" value="HAD_sf"/>
</dbReference>
<keyword evidence="2" id="KW-1185">Reference proteome</keyword>
<dbReference type="VEuPathDB" id="AmoebaDB:EDI_205670"/>
<dbReference type="OrthoDB" id="40579at2759"/>
<dbReference type="EC" id="5.4.2.6" evidence="1"/>
<dbReference type="InterPro" id="IPR006439">
    <property type="entry name" value="HAD-SF_hydro_IA"/>
</dbReference>
<dbReference type="Proteomes" id="UP000008076">
    <property type="component" value="Unassembled WGS sequence"/>
</dbReference>
<evidence type="ECO:0000313" key="2">
    <source>
        <dbReference type="Proteomes" id="UP000008076"/>
    </source>
</evidence>
<dbReference type="RefSeq" id="XP_001737086.1">
    <property type="nucleotide sequence ID" value="XM_001737034.1"/>
</dbReference>
<evidence type="ECO:0000313" key="1">
    <source>
        <dbReference type="EMBL" id="EDR26646.1"/>
    </source>
</evidence>
<dbReference type="InterPro" id="IPR023198">
    <property type="entry name" value="PGP-like_dom2"/>
</dbReference>
<dbReference type="InterPro" id="IPR036412">
    <property type="entry name" value="HAD-like_sf"/>
</dbReference>
<dbReference type="KEGG" id="edi:EDI_205670"/>
<dbReference type="PANTHER" id="PTHR18901">
    <property type="entry name" value="2-DEOXYGLUCOSE-6-PHOSPHATE PHOSPHATASE 2"/>
    <property type="match status" value="1"/>
</dbReference>
<organism evidence="2">
    <name type="scientific">Entamoeba dispar (strain ATCC PRA-260 / SAW760)</name>
    <dbReference type="NCBI Taxonomy" id="370354"/>
    <lineage>
        <taxon>Eukaryota</taxon>
        <taxon>Amoebozoa</taxon>
        <taxon>Evosea</taxon>
        <taxon>Archamoebae</taxon>
        <taxon>Mastigamoebida</taxon>
        <taxon>Entamoebidae</taxon>
        <taxon>Entamoeba</taxon>
    </lineage>
</organism>
<dbReference type="GeneID" id="5882110"/>
<dbReference type="GO" id="GO:0008801">
    <property type="term" value="F:beta-phosphoglucomutase activity"/>
    <property type="evidence" value="ECO:0007669"/>
    <property type="project" value="UniProtKB-EC"/>
</dbReference>
<dbReference type="SFLD" id="SFLDS00003">
    <property type="entry name" value="Haloacid_Dehalogenase"/>
    <property type="match status" value="1"/>
</dbReference>
<dbReference type="PANTHER" id="PTHR18901:SF38">
    <property type="entry name" value="PSEUDOURIDINE-5'-PHOSPHATASE"/>
    <property type="match status" value="1"/>
</dbReference>
<protein>
    <submittedName>
        <fullName evidence="1">2-deoxyglucose-6-phosphate phosphatase, putative</fullName>
        <ecNumber evidence="1">5.4.2.6</ecNumber>
    </submittedName>
</protein>
<keyword evidence="1" id="KW-0413">Isomerase</keyword>
<dbReference type="OMA" id="HDISHCI"/>
<dbReference type="eggNOG" id="ENOG502RD0J">
    <property type="taxonomic scope" value="Eukaryota"/>
</dbReference>
<dbReference type="Gene3D" id="1.10.150.240">
    <property type="entry name" value="Putative phosphatase, domain 2"/>
    <property type="match status" value="1"/>
</dbReference>
<dbReference type="NCBIfam" id="TIGR01509">
    <property type="entry name" value="HAD-SF-IA-v3"/>
    <property type="match status" value="1"/>
</dbReference>
<dbReference type="Pfam" id="PF13419">
    <property type="entry name" value="HAD_2"/>
    <property type="match status" value="1"/>
</dbReference>
<reference evidence="2" key="1">
    <citation type="submission" date="2007-12" db="EMBL/GenBank/DDBJ databases">
        <title>Annotation of Entamoeba dispar SAW760.</title>
        <authorList>
            <person name="Lorenzi H."/>
            <person name="Inman J."/>
            <person name="Schobel S."/>
            <person name="Amedeo P."/>
            <person name="Caler E."/>
        </authorList>
    </citation>
    <scope>NUCLEOTIDE SEQUENCE [LARGE SCALE GENOMIC DNA]</scope>
    <source>
        <strain evidence="2">ATCC PRA-260 / SAW760</strain>
    </source>
</reference>
<dbReference type="InterPro" id="IPR041492">
    <property type="entry name" value="HAD_2"/>
</dbReference>
<dbReference type="AlphaFoldDB" id="B0EFP8"/>
<sequence>MKYKAIVMDFDGTIVDGMSAWINMYKAFDQKYDIILSQEKKDRIYVGSVRSVATNYLSLFKHLNDHFTVDSLTRYFVDNSREGTLTSPPIKGVIEFIIEVHKKNIPIAIASSSTVPTIQEFLKKHDISHCIQTIVVGSDVKHCKPAVDIYVEASHRLGHDINDTVVFEDSVLALTNVKKAGFKSVLISDAEVSSESYDIQIKDYFSPSLKELF</sequence>
<dbReference type="SFLD" id="SFLDG01129">
    <property type="entry name" value="C1.5:_HAD__Beta-PGM__Phosphata"/>
    <property type="match status" value="1"/>
</dbReference>
<dbReference type="Gene3D" id="3.40.50.1000">
    <property type="entry name" value="HAD superfamily/HAD-like"/>
    <property type="match status" value="1"/>
</dbReference>
<dbReference type="SUPFAM" id="SSF56784">
    <property type="entry name" value="HAD-like"/>
    <property type="match status" value="1"/>
</dbReference>
<proteinExistence type="predicted"/>
<name>B0EFP8_ENTDS</name>
<dbReference type="EMBL" id="DS549065">
    <property type="protein sequence ID" value="EDR26646.1"/>
    <property type="molecule type" value="Genomic_DNA"/>
</dbReference>
<accession>B0EFP8</accession>
<dbReference type="GO" id="GO:0016791">
    <property type="term" value="F:phosphatase activity"/>
    <property type="evidence" value="ECO:0007669"/>
    <property type="project" value="TreeGrafter"/>
</dbReference>